<reference evidence="4 5" key="1">
    <citation type="journal article" date="2019" name="Nat. Med.">
        <title>A library of human gut bacterial isolates paired with longitudinal multiomics data enables mechanistic microbiome research.</title>
        <authorList>
            <person name="Poyet M."/>
            <person name="Groussin M."/>
            <person name="Gibbons S.M."/>
            <person name="Avila-Pacheco J."/>
            <person name="Jiang X."/>
            <person name="Kearney S.M."/>
            <person name="Perrotta A.R."/>
            <person name="Berdy B."/>
            <person name="Zhao S."/>
            <person name="Lieberman T.D."/>
            <person name="Swanson P.K."/>
            <person name="Smith M."/>
            <person name="Roesemann S."/>
            <person name="Alexander J.E."/>
            <person name="Rich S.A."/>
            <person name="Livny J."/>
            <person name="Vlamakis H."/>
            <person name="Clish C."/>
            <person name="Bullock K."/>
            <person name="Deik A."/>
            <person name="Scott J."/>
            <person name="Pierce K.A."/>
            <person name="Xavier R.J."/>
            <person name="Alm E.J."/>
        </authorList>
    </citation>
    <scope>NUCLEOTIDE SEQUENCE [LARGE SCALE GENOMIC DNA]</scope>
    <source>
        <strain evidence="4 5">BIOML-A10</strain>
    </source>
</reference>
<dbReference type="GO" id="GO:0004386">
    <property type="term" value="F:helicase activity"/>
    <property type="evidence" value="ECO:0007669"/>
    <property type="project" value="UniProtKB-KW"/>
</dbReference>
<dbReference type="RefSeq" id="WP_130058773.1">
    <property type="nucleotide sequence ID" value="NZ_JADNPJ010000005.1"/>
</dbReference>
<keyword evidence="4" id="KW-0347">Helicase</keyword>
<dbReference type="EMBL" id="VWMK01000009">
    <property type="protein sequence ID" value="KAA3765472.1"/>
    <property type="molecule type" value="Genomic_DNA"/>
</dbReference>
<dbReference type="GO" id="GO:0016787">
    <property type="term" value="F:hydrolase activity"/>
    <property type="evidence" value="ECO:0007669"/>
    <property type="project" value="UniProtKB-KW"/>
</dbReference>
<sequence length="1335" mass="152796">MDYKKYEALDKSRQKLLCFCAFIGGNIEPQSLKEYAKISSVALTKVTSYVKELTNGSFLQSEGFDWRSHDYIYQITPAHYYRVLHFLFVSRAEWLVLFESLNIERSACFSTLYDGLKKSIRKEDINIPSFYFTGNMIPYFIPVGMEPDFTPLIRCFPEQTFAGFFEAMVVYLQEYDILDTNDKLPQLLEERKDLSDSCRKELTEMLALYRYFSHGEYKAYKTGIPKTLYALLLEGIHAVNWGEYGRALVCLGAAMKLRNKNSLHKNLFMNFLNCFYLIMAYVREGSEESQNKLRQFLRKKVVMEELCLLPARIIAECCTSRDREVPIYMIDWLLHTQQRGYYYKISYRYLGFLFAKYFNPEYYKSLDPAEFIPHQLIFKHELSAYIPLSEECKRTLNAVYGTRPVLSSIRLAQKWELVMTELLQEMDNDGVKLPEKQVRVMYLIRGSGGEIDVREQLRLNSGKWGSGKAVSWNRYITGGLDCMDETDKIILEKCRNRGGYALSIADALENLIGSDRIYTGWHAPFEQVKVTEEKPYLIVEKKENGFVLSSNVPKTDLTTSNPVIIQKNATHYAVIPMTVQQRRFYDRLLSLQSFPLESENLLKAFFPKISRLVEVHSSLIDGGSTLDTIVGEVEIGLQIHPHGNCFNVYFFAKPLPGGKGLFEPGKGLAVVVDEKEGIRYQVRRKLSKEREAYEALAGFIEDSMNKSITDNNVVLYPDELLSLLDYVQQSPESYFVEWPEGETIRLKTSPASTGWNIHLNSVGNWFEIEGNVRIDDQTVMTMAEFLELLGHSKSKYIRLNATDYLRLSDTIRKQLQRLESVAVKEHGKMQVSAFHAGLLDEIRNGELKIGYDEALENLWKRMEASKELVPVIPATLQATLRDYQIDGFRWIARLNNWGAGACLADDMGLGKTVQTIAYLLYKAAEGASLIVAPASVIPNWYKELRKFAPTLKAVVLNEADERSVVLEASGAYDVILSTYGLLVTEMEALTAKEWNIVCLDEAHTIKNRDTKTSCVAMRLQAANRLLLTGTPIQNHLGELWNLFRFINPGLLGNYDLFHRKYIVPIEQEGDKARQLQLKRIVHPFMLRRTKAEVVEELPDKMEIVLPVELSEDEMGIYEAIRRKAESMLEQSGTVSMNALAEITRLRQAACSAALIEKQWKGENSKISLFLDLVNEIKEGGNRVLVFSQFTSFFQLICHELDKAGEQYLYLDGNVSLKQREHLVDDFQQGKCPLFLISLKAGGLGLNLTGANYVIHLDPWWNPAIEQQATDRAYRIGQQQNVTVYHLIAQHTIEEKIVRLHQTKRDLADSLLEGTDMSHKLTGKDLLDILSKDTLF</sequence>
<dbReference type="InterPro" id="IPR038718">
    <property type="entry name" value="SNF2-like_sf"/>
</dbReference>
<dbReference type="InterPro" id="IPR001650">
    <property type="entry name" value="Helicase_C-like"/>
</dbReference>
<dbReference type="InterPro" id="IPR014001">
    <property type="entry name" value="Helicase_ATP-bd"/>
</dbReference>
<dbReference type="CDD" id="cd18012">
    <property type="entry name" value="DEXQc_arch_SWI2_SNF2"/>
    <property type="match status" value="1"/>
</dbReference>
<dbReference type="InterPro" id="IPR000330">
    <property type="entry name" value="SNF2_N"/>
</dbReference>
<keyword evidence="4" id="KW-0067">ATP-binding</keyword>
<dbReference type="InterPro" id="IPR049730">
    <property type="entry name" value="SNF2/RAD54-like_C"/>
</dbReference>
<dbReference type="Gene3D" id="3.40.50.10810">
    <property type="entry name" value="Tandem AAA-ATPase domain"/>
    <property type="match status" value="1"/>
</dbReference>
<evidence type="ECO:0000259" key="3">
    <source>
        <dbReference type="PROSITE" id="PS51194"/>
    </source>
</evidence>
<evidence type="ECO:0000313" key="4">
    <source>
        <dbReference type="EMBL" id="KAA3765472.1"/>
    </source>
</evidence>
<feature type="domain" description="Helicase ATP-binding" evidence="2">
    <location>
        <begin position="892"/>
        <end position="1049"/>
    </location>
</feature>
<comment type="caution">
    <text evidence="4">The sequence shown here is derived from an EMBL/GenBank/DDBJ whole genome shotgun (WGS) entry which is preliminary data.</text>
</comment>
<dbReference type="Gene3D" id="3.40.50.300">
    <property type="entry name" value="P-loop containing nucleotide triphosphate hydrolases"/>
    <property type="match status" value="1"/>
</dbReference>
<dbReference type="SUPFAM" id="SSF52540">
    <property type="entry name" value="P-loop containing nucleoside triphosphate hydrolases"/>
    <property type="match status" value="2"/>
</dbReference>
<evidence type="ECO:0000313" key="5">
    <source>
        <dbReference type="Proteomes" id="UP000422221"/>
    </source>
</evidence>
<evidence type="ECO:0000256" key="1">
    <source>
        <dbReference type="ARBA" id="ARBA00022801"/>
    </source>
</evidence>
<feature type="domain" description="Helicase C-terminal" evidence="3">
    <location>
        <begin position="1168"/>
        <end position="1322"/>
    </location>
</feature>
<dbReference type="InterPro" id="IPR027417">
    <property type="entry name" value="P-loop_NTPase"/>
</dbReference>
<dbReference type="Pfam" id="PF00271">
    <property type="entry name" value="Helicase_C"/>
    <property type="match status" value="1"/>
</dbReference>
<dbReference type="Pfam" id="PF00176">
    <property type="entry name" value="SNF2-rel_dom"/>
    <property type="match status" value="1"/>
</dbReference>
<accession>A0A7J4XIX3</accession>
<dbReference type="PROSITE" id="PS51194">
    <property type="entry name" value="HELICASE_CTER"/>
    <property type="match status" value="1"/>
</dbReference>
<name>A0A7J4XIX3_9BACE</name>
<dbReference type="SMART" id="SM00487">
    <property type="entry name" value="DEXDc"/>
    <property type="match status" value="1"/>
</dbReference>
<keyword evidence="4" id="KW-0547">Nucleotide-binding</keyword>
<dbReference type="GO" id="GO:0005524">
    <property type="term" value="F:ATP binding"/>
    <property type="evidence" value="ECO:0007669"/>
    <property type="project" value="InterPro"/>
</dbReference>
<dbReference type="SMART" id="SM00490">
    <property type="entry name" value="HELICc"/>
    <property type="match status" value="1"/>
</dbReference>
<organism evidence="4 5">
    <name type="scientific">Bacteroides salyersiae</name>
    <dbReference type="NCBI Taxonomy" id="291644"/>
    <lineage>
        <taxon>Bacteria</taxon>
        <taxon>Pseudomonadati</taxon>
        <taxon>Bacteroidota</taxon>
        <taxon>Bacteroidia</taxon>
        <taxon>Bacteroidales</taxon>
        <taxon>Bacteroidaceae</taxon>
        <taxon>Bacteroides</taxon>
    </lineage>
</organism>
<proteinExistence type="predicted"/>
<keyword evidence="1" id="KW-0378">Hydrolase</keyword>
<protein>
    <submittedName>
        <fullName evidence="4">DEAD/DEAH box helicase</fullName>
    </submittedName>
</protein>
<evidence type="ECO:0000259" key="2">
    <source>
        <dbReference type="PROSITE" id="PS51192"/>
    </source>
</evidence>
<dbReference type="CDD" id="cd18793">
    <property type="entry name" value="SF2_C_SNF"/>
    <property type="match status" value="1"/>
</dbReference>
<dbReference type="PANTHER" id="PTHR10799">
    <property type="entry name" value="SNF2/RAD54 HELICASE FAMILY"/>
    <property type="match status" value="1"/>
</dbReference>
<dbReference type="Proteomes" id="UP000422221">
    <property type="component" value="Unassembled WGS sequence"/>
</dbReference>
<dbReference type="PROSITE" id="PS51192">
    <property type="entry name" value="HELICASE_ATP_BIND_1"/>
    <property type="match status" value="1"/>
</dbReference>
<gene>
    <name evidence="4" type="ORF">F3F73_10605</name>
</gene>